<name>A0A0D0KP74_AGRTU</name>
<organism evidence="1 2">
    <name type="scientific">Agrobacterium tumefaciens</name>
    <dbReference type="NCBI Taxonomy" id="358"/>
    <lineage>
        <taxon>Bacteria</taxon>
        <taxon>Pseudomonadati</taxon>
        <taxon>Pseudomonadota</taxon>
        <taxon>Alphaproteobacteria</taxon>
        <taxon>Hyphomicrobiales</taxon>
        <taxon>Rhizobiaceae</taxon>
        <taxon>Rhizobium/Agrobacterium group</taxon>
        <taxon>Agrobacterium</taxon>
        <taxon>Agrobacterium tumefaciens complex</taxon>
    </lineage>
</organism>
<reference evidence="1 2" key="1">
    <citation type="submission" date="2014-12" db="EMBL/GenBank/DDBJ databases">
        <title>16Stimator: statistical estimation of ribosomal gene copy numbers from draft genome assemblies.</title>
        <authorList>
            <person name="Perisin M.A."/>
            <person name="Vetter M."/>
            <person name="Gilbert J.A."/>
            <person name="Bergelson J."/>
        </authorList>
    </citation>
    <scope>NUCLEOTIDE SEQUENCE [LARGE SCALE GENOMIC DNA]</scope>
    <source>
        <strain evidence="1 2">MEJ076</strain>
    </source>
</reference>
<sequence>MNVNENAPHAGEFDDAPQRRRNLSVNDVADFLSMRGAKPIVALLSPSGDDGSTASVMLARSISELGQSVVLVDMTASGCPTKLMSQEPDLSGISDLLFGDTAFGEAIHHDRLSSAHIVPQGVAQPRSAIRLIERLTMILNALSDSYDTVLLEFGAADIAGVATLLKYIDAEVILSLPGSDASAKAEIQLELQSHGYADVMVIGGIQSADLAAE</sequence>
<dbReference type="SUPFAM" id="SSF52540">
    <property type="entry name" value="P-loop containing nucleoside triphosphate hydrolases"/>
    <property type="match status" value="1"/>
</dbReference>
<protein>
    <recommendedName>
        <fullName evidence="3">Tyrosine-protein kinase family protein</fullName>
    </recommendedName>
</protein>
<evidence type="ECO:0008006" key="3">
    <source>
        <dbReference type="Google" id="ProtNLM"/>
    </source>
</evidence>
<evidence type="ECO:0000313" key="1">
    <source>
        <dbReference type="EMBL" id="KIQ01428.1"/>
    </source>
</evidence>
<dbReference type="Gene3D" id="3.40.50.300">
    <property type="entry name" value="P-loop containing nucleotide triphosphate hydrolases"/>
    <property type="match status" value="1"/>
</dbReference>
<gene>
    <name evidence="1" type="ORF">RU07_15110</name>
</gene>
<dbReference type="AlphaFoldDB" id="A0A0D0KP74"/>
<dbReference type="OrthoDB" id="7786248at2"/>
<evidence type="ECO:0000313" key="2">
    <source>
        <dbReference type="Proteomes" id="UP000035017"/>
    </source>
</evidence>
<dbReference type="EMBL" id="JXQV01000013">
    <property type="protein sequence ID" value="KIQ01428.1"/>
    <property type="molecule type" value="Genomic_DNA"/>
</dbReference>
<dbReference type="Proteomes" id="UP000035017">
    <property type="component" value="Unassembled WGS sequence"/>
</dbReference>
<comment type="caution">
    <text evidence="1">The sequence shown here is derived from an EMBL/GenBank/DDBJ whole genome shotgun (WGS) entry which is preliminary data.</text>
</comment>
<dbReference type="InterPro" id="IPR027417">
    <property type="entry name" value="P-loop_NTPase"/>
</dbReference>
<accession>A0A0D0KP74</accession>
<proteinExistence type="predicted"/>